<dbReference type="PROSITE" id="PS50045">
    <property type="entry name" value="SIGMA54_INTERACT_4"/>
    <property type="match status" value="1"/>
</dbReference>
<dbReference type="InterPro" id="IPR002197">
    <property type="entry name" value="HTH_Fis"/>
</dbReference>
<protein>
    <recommendedName>
        <fullName evidence="3">Sigma-54 factor interaction domain-containing protein</fullName>
    </recommendedName>
</protein>
<evidence type="ECO:0000259" key="3">
    <source>
        <dbReference type="PROSITE" id="PS50045"/>
    </source>
</evidence>
<dbReference type="GO" id="GO:0005524">
    <property type="term" value="F:ATP binding"/>
    <property type="evidence" value="ECO:0007669"/>
    <property type="project" value="UniProtKB-KW"/>
</dbReference>
<comment type="caution">
    <text evidence="4">The sequence shown here is derived from an EMBL/GenBank/DDBJ whole genome shotgun (WGS) entry which is preliminary data.</text>
</comment>
<name>A0A917EQ97_9MICC</name>
<dbReference type="GO" id="GO:0043565">
    <property type="term" value="F:sequence-specific DNA binding"/>
    <property type="evidence" value="ECO:0007669"/>
    <property type="project" value="InterPro"/>
</dbReference>
<keyword evidence="5" id="KW-1185">Reference proteome</keyword>
<dbReference type="Proteomes" id="UP000633136">
    <property type="component" value="Unassembled WGS sequence"/>
</dbReference>
<reference evidence="4" key="2">
    <citation type="submission" date="2020-09" db="EMBL/GenBank/DDBJ databases">
        <authorList>
            <person name="Sun Q."/>
            <person name="Zhou Y."/>
        </authorList>
    </citation>
    <scope>NUCLEOTIDE SEQUENCE</scope>
    <source>
        <strain evidence="4">CGMCC 1.15388</strain>
    </source>
</reference>
<dbReference type="InterPro" id="IPR009057">
    <property type="entry name" value="Homeodomain-like_sf"/>
</dbReference>
<dbReference type="AlphaFoldDB" id="A0A917EQ97"/>
<dbReference type="EMBL" id="BMIS01000011">
    <property type="protein sequence ID" value="GGE74590.1"/>
    <property type="molecule type" value="Genomic_DNA"/>
</dbReference>
<keyword evidence="1" id="KW-0547">Nucleotide-binding</keyword>
<dbReference type="Gene3D" id="1.10.10.60">
    <property type="entry name" value="Homeodomain-like"/>
    <property type="match status" value="1"/>
</dbReference>
<keyword evidence="2" id="KW-0067">ATP-binding</keyword>
<dbReference type="PANTHER" id="PTHR32071">
    <property type="entry name" value="TRANSCRIPTIONAL REGULATORY PROTEIN"/>
    <property type="match status" value="1"/>
</dbReference>
<organism evidence="4 5">
    <name type="scientific">Nesterenkonia cremea</name>
    <dbReference type="NCBI Taxonomy" id="1882340"/>
    <lineage>
        <taxon>Bacteria</taxon>
        <taxon>Bacillati</taxon>
        <taxon>Actinomycetota</taxon>
        <taxon>Actinomycetes</taxon>
        <taxon>Micrococcales</taxon>
        <taxon>Micrococcaceae</taxon>
        <taxon>Nesterenkonia</taxon>
    </lineage>
</organism>
<proteinExistence type="predicted"/>
<dbReference type="Pfam" id="PF02954">
    <property type="entry name" value="HTH_8"/>
    <property type="match status" value="1"/>
</dbReference>
<dbReference type="InterPro" id="IPR002078">
    <property type="entry name" value="Sigma_54_int"/>
</dbReference>
<dbReference type="Gene3D" id="1.10.8.60">
    <property type="match status" value="1"/>
</dbReference>
<dbReference type="SUPFAM" id="SSF46689">
    <property type="entry name" value="Homeodomain-like"/>
    <property type="match status" value="1"/>
</dbReference>
<accession>A0A917EQ97</accession>
<evidence type="ECO:0000313" key="5">
    <source>
        <dbReference type="Proteomes" id="UP000633136"/>
    </source>
</evidence>
<reference evidence="4" key="1">
    <citation type="journal article" date="2014" name="Int. J. Syst. Evol. Microbiol.">
        <title>Complete genome sequence of Corynebacterium casei LMG S-19264T (=DSM 44701T), isolated from a smear-ripened cheese.</title>
        <authorList>
            <consortium name="US DOE Joint Genome Institute (JGI-PGF)"/>
            <person name="Walter F."/>
            <person name="Albersmeier A."/>
            <person name="Kalinowski J."/>
            <person name="Ruckert C."/>
        </authorList>
    </citation>
    <scope>NUCLEOTIDE SEQUENCE</scope>
    <source>
        <strain evidence="4">CGMCC 1.15388</strain>
    </source>
</reference>
<gene>
    <name evidence="4" type="ORF">GCM10011401_22280</name>
</gene>
<sequence length="398" mass="44184">MPSSADPYTAPLHRDAPITEAFQWFLDREDGGIFAVTPDVMMADALAAPLLRVFSHQELWRWAHDQSQAVVGWQPLPFPDGRTSRLHWITTTATGTISGAVVGVGRSPASREEPTISSGVSDDLKEMLPGESDLAWSIRGQLRSLLRGVPSLRIRGAAGVGKDFLARRFIELSLSLGSLRYMDPLVLRGDQAFRDPVWLSRLSDAVDQMRPVLFHDLDRIPEHRVHRFLPSLLKARQAKVPVVATESLQVQGFAERMWSRAFRDAVELPVLNARREDIYDVARAIWKARLGQVEGPWMSPDVVRLLASADWSGNVAQLEEVLLDAHRRSGGNRIEPWALRLPTGAAAKLQGLGHAEYHAIVDELGRCEGNKSLAARLLGISRSTLYRKMRLHGIDTAG</sequence>
<dbReference type="GO" id="GO:0006355">
    <property type="term" value="P:regulation of DNA-templated transcription"/>
    <property type="evidence" value="ECO:0007669"/>
    <property type="project" value="InterPro"/>
</dbReference>
<evidence type="ECO:0000313" key="4">
    <source>
        <dbReference type="EMBL" id="GGE74590.1"/>
    </source>
</evidence>
<dbReference type="InterPro" id="IPR027417">
    <property type="entry name" value="P-loop_NTPase"/>
</dbReference>
<dbReference type="PRINTS" id="PR01590">
    <property type="entry name" value="HTHFIS"/>
</dbReference>
<feature type="domain" description="Sigma-54 factor interaction" evidence="3">
    <location>
        <begin position="128"/>
        <end position="322"/>
    </location>
</feature>
<dbReference type="SUPFAM" id="SSF52540">
    <property type="entry name" value="P-loop containing nucleoside triphosphate hydrolases"/>
    <property type="match status" value="1"/>
</dbReference>
<evidence type="ECO:0000256" key="2">
    <source>
        <dbReference type="ARBA" id="ARBA00022840"/>
    </source>
</evidence>
<evidence type="ECO:0000256" key="1">
    <source>
        <dbReference type="ARBA" id="ARBA00022741"/>
    </source>
</evidence>